<dbReference type="AlphaFoldDB" id="A0A9Q9ARB9"/>
<proteinExistence type="predicted"/>
<reference evidence="2" key="1">
    <citation type="submission" date="2022-06" db="EMBL/GenBank/DDBJ databases">
        <title>Complete genome sequences of two strains of the flax pathogen Septoria linicola.</title>
        <authorList>
            <person name="Lapalu N."/>
            <person name="Simon A."/>
            <person name="Demenou B."/>
            <person name="Paumier D."/>
            <person name="Guillot M.-P."/>
            <person name="Gout L."/>
            <person name="Valade R."/>
        </authorList>
    </citation>
    <scope>NUCLEOTIDE SEQUENCE</scope>
    <source>
        <strain evidence="2">SE15195</strain>
    </source>
</reference>
<dbReference type="EMBL" id="CP099420">
    <property type="protein sequence ID" value="USW50652.1"/>
    <property type="molecule type" value="Genomic_DNA"/>
</dbReference>
<keyword evidence="3" id="KW-1185">Reference proteome</keyword>
<dbReference type="Pfam" id="PF13924">
    <property type="entry name" value="Lipocalin_5"/>
    <property type="match status" value="1"/>
</dbReference>
<gene>
    <name evidence="2" type="ORF">Slin15195_G039710</name>
</gene>
<evidence type="ECO:0000313" key="3">
    <source>
        <dbReference type="Proteomes" id="UP001056384"/>
    </source>
</evidence>
<name>A0A9Q9ARB9_9PEZI</name>
<evidence type="ECO:0000259" key="1">
    <source>
        <dbReference type="Pfam" id="PF13924"/>
    </source>
</evidence>
<organism evidence="2 3">
    <name type="scientific">Septoria linicola</name>
    <dbReference type="NCBI Taxonomy" id="215465"/>
    <lineage>
        <taxon>Eukaryota</taxon>
        <taxon>Fungi</taxon>
        <taxon>Dikarya</taxon>
        <taxon>Ascomycota</taxon>
        <taxon>Pezizomycotina</taxon>
        <taxon>Dothideomycetes</taxon>
        <taxon>Dothideomycetidae</taxon>
        <taxon>Mycosphaerellales</taxon>
        <taxon>Mycosphaerellaceae</taxon>
        <taxon>Septoria</taxon>
    </lineage>
</organism>
<sequence length="165" mass="18727">MAEVWNQYRESIAGGWRLISYHLVDTTGPQTRLLAKPHGDNPLGRVFISKQGWLAAHLARPHLMAPDPNRASMETASDEQAARIARGLSMYCGYMILYQDDHGGLYWQTRVEISTDPDKISGIQERKVTLTEEDGKSYMTLEPKQDFTTEDGTPARAVLKWEKFE</sequence>
<accession>A0A9Q9ARB9</accession>
<dbReference type="InterPro" id="IPR024311">
    <property type="entry name" value="Lipocalin-like"/>
</dbReference>
<evidence type="ECO:0000313" key="2">
    <source>
        <dbReference type="EMBL" id="USW50652.1"/>
    </source>
</evidence>
<feature type="domain" description="Lipocalin-like" evidence="1">
    <location>
        <begin position="14"/>
        <end position="163"/>
    </location>
</feature>
<dbReference type="Proteomes" id="UP001056384">
    <property type="component" value="Chromosome 3"/>
</dbReference>
<protein>
    <submittedName>
        <fullName evidence="2">Lipocalin-like domain-containing protein</fullName>
    </submittedName>
</protein>